<evidence type="ECO:0000313" key="1">
    <source>
        <dbReference type="EMBL" id="MBB5287126.1"/>
    </source>
</evidence>
<proteinExistence type="predicted"/>
<reference evidence="1 2" key="1">
    <citation type="submission" date="2020-08" db="EMBL/GenBank/DDBJ databases">
        <title>Genomic Encyclopedia of Type Strains, Phase IV (KMG-IV): sequencing the most valuable type-strain genomes for metagenomic binning, comparative biology and taxonomic classification.</title>
        <authorList>
            <person name="Goeker M."/>
        </authorList>
    </citation>
    <scope>NUCLEOTIDE SEQUENCE [LARGE SCALE GENOMIC DNA]</scope>
    <source>
        <strain evidence="1 2">DSM 105074</strain>
    </source>
</reference>
<dbReference type="AlphaFoldDB" id="A0A840TRZ5"/>
<sequence length="106" mass="11583">MPLIPGNSPHQIPTNDQLGAQLDAQQLVRFRLRQEFSLRGTGASETVTIRRPYLFEFAIVDSVGTTSLMLPNGNADGSFSADTPYLLTFTTPVGNLLTYSITPIIQ</sequence>
<organism evidence="1 2">
    <name type="scientific">Rhabdobacter roseus</name>
    <dbReference type="NCBI Taxonomy" id="1655419"/>
    <lineage>
        <taxon>Bacteria</taxon>
        <taxon>Pseudomonadati</taxon>
        <taxon>Bacteroidota</taxon>
        <taxon>Cytophagia</taxon>
        <taxon>Cytophagales</taxon>
        <taxon>Cytophagaceae</taxon>
        <taxon>Rhabdobacter</taxon>
    </lineage>
</organism>
<dbReference type="EMBL" id="JACHGF010000014">
    <property type="protein sequence ID" value="MBB5287126.1"/>
    <property type="molecule type" value="Genomic_DNA"/>
</dbReference>
<accession>A0A840TRZ5</accession>
<keyword evidence="2" id="KW-1185">Reference proteome</keyword>
<gene>
    <name evidence="1" type="ORF">HNQ92_005288</name>
</gene>
<name>A0A840TRZ5_9BACT</name>
<comment type="caution">
    <text evidence="1">The sequence shown here is derived from an EMBL/GenBank/DDBJ whole genome shotgun (WGS) entry which is preliminary data.</text>
</comment>
<dbReference type="Proteomes" id="UP000557307">
    <property type="component" value="Unassembled WGS sequence"/>
</dbReference>
<evidence type="ECO:0000313" key="2">
    <source>
        <dbReference type="Proteomes" id="UP000557307"/>
    </source>
</evidence>
<dbReference type="RefSeq" id="WP_184178920.1">
    <property type="nucleotide sequence ID" value="NZ_JACHGF010000014.1"/>
</dbReference>
<protein>
    <submittedName>
        <fullName evidence="1">Uncharacterized protein</fullName>
    </submittedName>
</protein>